<feature type="compositionally biased region" description="Low complexity" evidence="1">
    <location>
        <begin position="213"/>
        <end position="236"/>
    </location>
</feature>
<protein>
    <submittedName>
        <fullName evidence="2">Uncharacterized protein</fullName>
    </submittedName>
</protein>
<gene>
    <name evidence="2" type="ORF">Rsub_13156</name>
</gene>
<sequence>MLRHALRLGKALSARCCNGGSAGPAGGGGEPRRRLGTTTRAATAPPPPPSPQGEQPQPQPQRAGAGAAHQLLVRLLLMASSPGQAVRKLAGSGAAAAASLPHCWHDAAAPAALGAHAALLPLAAAAARQAATSPASALPPRTPAPRLADRPVVGQQPSTNPLLQYARLCAPERAEPRTGPGRGRSPRGGAGSEAGGADALAVLRAYLDLAPPGGAPEAGARAAPRPLRRGPSLSAPEALKLYASL</sequence>
<evidence type="ECO:0000256" key="1">
    <source>
        <dbReference type="SAM" id="MobiDB-lite"/>
    </source>
</evidence>
<dbReference type="AlphaFoldDB" id="A0A2V0PKZ6"/>
<keyword evidence="3" id="KW-1185">Reference proteome</keyword>
<name>A0A2V0PKZ6_9CHLO</name>
<dbReference type="InParanoid" id="A0A2V0PKZ6"/>
<dbReference type="Proteomes" id="UP000247498">
    <property type="component" value="Unassembled WGS sequence"/>
</dbReference>
<proteinExistence type="predicted"/>
<reference evidence="2 3" key="1">
    <citation type="journal article" date="2018" name="Sci. Rep.">
        <title>Raphidocelis subcapitata (=Pseudokirchneriella subcapitata) provides an insight into genome evolution and environmental adaptations in the Sphaeropleales.</title>
        <authorList>
            <person name="Suzuki S."/>
            <person name="Yamaguchi H."/>
            <person name="Nakajima N."/>
            <person name="Kawachi M."/>
        </authorList>
    </citation>
    <scope>NUCLEOTIDE SEQUENCE [LARGE SCALE GENOMIC DNA]</scope>
    <source>
        <strain evidence="2 3">NIES-35</strain>
    </source>
</reference>
<feature type="region of interest" description="Disordered" evidence="1">
    <location>
        <begin position="213"/>
        <end position="245"/>
    </location>
</feature>
<dbReference type="EMBL" id="BDRX01000230">
    <property type="protein sequence ID" value="GBG00475.1"/>
    <property type="molecule type" value="Genomic_DNA"/>
</dbReference>
<feature type="region of interest" description="Disordered" evidence="1">
    <location>
        <begin position="20"/>
        <end position="66"/>
    </location>
</feature>
<evidence type="ECO:0000313" key="2">
    <source>
        <dbReference type="EMBL" id="GBG00475.1"/>
    </source>
</evidence>
<comment type="caution">
    <text evidence="2">The sequence shown here is derived from an EMBL/GenBank/DDBJ whole genome shotgun (WGS) entry which is preliminary data.</text>
</comment>
<accession>A0A2V0PKZ6</accession>
<feature type="compositionally biased region" description="Gly residues" evidence="1">
    <location>
        <begin position="180"/>
        <end position="194"/>
    </location>
</feature>
<feature type="compositionally biased region" description="Low complexity" evidence="1">
    <location>
        <begin position="52"/>
        <end position="66"/>
    </location>
</feature>
<feature type="compositionally biased region" description="Gly residues" evidence="1">
    <location>
        <begin position="20"/>
        <end position="29"/>
    </location>
</feature>
<organism evidence="2 3">
    <name type="scientific">Raphidocelis subcapitata</name>
    <dbReference type="NCBI Taxonomy" id="307507"/>
    <lineage>
        <taxon>Eukaryota</taxon>
        <taxon>Viridiplantae</taxon>
        <taxon>Chlorophyta</taxon>
        <taxon>core chlorophytes</taxon>
        <taxon>Chlorophyceae</taxon>
        <taxon>CS clade</taxon>
        <taxon>Sphaeropleales</taxon>
        <taxon>Selenastraceae</taxon>
        <taxon>Raphidocelis</taxon>
    </lineage>
</organism>
<feature type="region of interest" description="Disordered" evidence="1">
    <location>
        <begin position="133"/>
        <end position="194"/>
    </location>
</feature>
<evidence type="ECO:0000313" key="3">
    <source>
        <dbReference type="Proteomes" id="UP000247498"/>
    </source>
</evidence>